<evidence type="ECO:0000256" key="3">
    <source>
        <dbReference type="ARBA" id="ARBA00022692"/>
    </source>
</evidence>
<protein>
    <submittedName>
        <fullName evidence="9">Transmembrane amino acid transporter protein-domain-containing protein</fullName>
    </submittedName>
</protein>
<feature type="domain" description="Amino acid transporter transmembrane" evidence="8">
    <location>
        <begin position="71"/>
        <end position="448"/>
    </location>
</feature>
<dbReference type="PANTHER" id="PTHR22950">
    <property type="entry name" value="AMINO ACID TRANSPORTER"/>
    <property type="match status" value="1"/>
</dbReference>
<feature type="transmembrane region" description="Helical" evidence="7">
    <location>
        <begin position="147"/>
        <end position="171"/>
    </location>
</feature>
<keyword evidence="4 7" id="KW-1133">Transmembrane helix</keyword>
<keyword evidence="3 7" id="KW-0812">Transmembrane</keyword>
<comment type="subcellular location">
    <subcellularLocation>
        <location evidence="1">Membrane</location>
        <topology evidence="1">Multi-pass membrane protein</topology>
    </subcellularLocation>
</comment>
<dbReference type="Gene3D" id="1.20.1740.10">
    <property type="entry name" value="Amino acid/polyamine transporter I"/>
    <property type="match status" value="1"/>
</dbReference>
<feature type="compositionally biased region" description="Basic and acidic residues" evidence="6">
    <location>
        <begin position="8"/>
        <end position="19"/>
    </location>
</feature>
<proteinExistence type="inferred from homology"/>
<evidence type="ECO:0000313" key="9">
    <source>
        <dbReference type="EMBL" id="KAK8227571.1"/>
    </source>
</evidence>
<evidence type="ECO:0000256" key="2">
    <source>
        <dbReference type="ARBA" id="ARBA00008066"/>
    </source>
</evidence>
<gene>
    <name evidence="9" type="ORF">HDK90DRAFT_505078</name>
</gene>
<feature type="transmembrane region" description="Helical" evidence="7">
    <location>
        <begin position="178"/>
        <end position="195"/>
    </location>
</feature>
<dbReference type="Pfam" id="PF01490">
    <property type="entry name" value="Aa_trans"/>
    <property type="match status" value="1"/>
</dbReference>
<organism evidence="9 10">
    <name type="scientific">Phyllosticta capitalensis</name>
    <dbReference type="NCBI Taxonomy" id="121624"/>
    <lineage>
        <taxon>Eukaryota</taxon>
        <taxon>Fungi</taxon>
        <taxon>Dikarya</taxon>
        <taxon>Ascomycota</taxon>
        <taxon>Pezizomycotina</taxon>
        <taxon>Dothideomycetes</taxon>
        <taxon>Dothideomycetes incertae sedis</taxon>
        <taxon>Botryosphaeriales</taxon>
        <taxon>Phyllostictaceae</taxon>
        <taxon>Phyllosticta</taxon>
    </lineage>
</organism>
<evidence type="ECO:0000313" key="10">
    <source>
        <dbReference type="Proteomes" id="UP001492380"/>
    </source>
</evidence>
<reference evidence="9 10" key="1">
    <citation type="submission" date="2024-04" db="EMBL/GenBank/DDBJ databases">
        <title>Phyllosticta paracitricarpa is synonymous to the EU quarantine fungus P. citricarpa based on phylogenomic analyses.</title>
        <authorList>
            <consortium name="Lawrence Berkeley National Laboratory"/>
            <person name="Van Ingen-Buijs V.A."/>
            <person name="Van Westerhoven A.C."/>
            <person name="Haridas S."/>
            <person name="Skiadas P."/>
            <person name="Martin F."/>
            <person name="Groenewald J.Z."/>
            <person name="Crous P.W."/>
            <person name="Seidl M.F."/>
        </authorList>
    </citation>
    <scope>NUCLEOTIDE SEQUENCE [LARGE SCALE GENOMIC DNA]</scope>
    <source>
        <strain evidence="9 10">CBS 123374</strain>
    </source>
</reference>
<feature type="transmembrane region" description="Helical" evidence="7">
    <location>
        <begin position="359"/>
        <end position="383"/>
    </location>
</feature>
<feature type="transmembrane region" description="Helical" evidence="7">
    <location>
        <begin position="319"/>
        <end position="338"/>
    </location>
</feature>
<feature type="region of interest" description="Disordered" evidence="6">
    <location>
        <begin position="1"/>
        <end position="30"/>
    </location>
</feature>
<feature type="transmembrane region" description="Helical" evidence="7">
    <location>
        <begin position="278"/>
        <end position="299"/>
    </location>
</feature>
<dbReference type="EMBL" id="JBBWRZ010000010">
    <property type="protein sequence ID" value="KAK8227571.1"/>
    <property type="molecule type" value="Genomic_DNA"/>
</dbReference>
<evidence type="ECO:0000256" key="7">
    <source>
        <dbReference type="SAM" id="Phobius"/>
    </source>
</evidence>
<feature type="transmembrane region" description="Helical" evidence="7">
    <location>
        <begin position="64"/>
        <end position="86"/>
    </location>
</feature>
<sequence>MEAPAKIQHPDDITKEKDSSFTPETDSEAAPTFKVEGDVSGDVFGDEESAEVKYKTMAWWQAGMVLHSLTLAVMIAENISLGILSLPAVMAKIGLGPGLIVLLCLCVITTYSGYLYYVFKMKFPFINNVADVGGVLWGPWGQELVGLAYNIFNIFCMASHVLTFMICFNVITEHGTCTLVWGVIAVIVFFLVLIPRTLKNVSYLSIVSALSILCAVIITMIALGISPKDGAHITGFMKTTFPAGMLETTNVVFAFACHNSFPALISELKDPRDFPKSLALLQIVNTILYVIVAVVVYRYAGIDVSSPALGSTGHLVRKISYGIAIPTIIIAGVIFGHLSCKSFYLRIFKGTKYLGSRGFVATASWLGIDAAICVVSFIIAASIPNFSNLLGFVSSLFASFFSYALGGLMWMHVYKGEWFKGGRNIASFVASSFLILIGCAICGLGLYASGKAMHDQSGGSSWSCADNST</sequence>
<evidence type="ECO:0000259" key="8">
    <source>
        <dbReference type="Pfam" id="PF01490"/>
    </source>
</evidence>
<feature type="transmembrane region" description="Helical" evidence="7">
    <location>
        <begin position="201"/>
        <end position="223"/>
    </location>
</feature>
<accession>A0ABR1YF30</accession>
<feature type="transmembrane region" description="Helical" evidence="7">
    <location>
        <begin position="425"/>
        <end position="448"/>
    </location>
</feature>
<keyword evidence="10" id="KW-1185">Reference proteome</keyword>
<comment type="similarity">
    <text evidence="2">Belongs to the amino acid/polyamine transporter 2 family.</text>
</comment>
<dbReference type="PANTHER" id="PTHR22950:SF479">
    <property type="entry name" value="AMINO ACID TRANSPORTER (EUROFUNG)-RELATED"/>
    <property type="match status" value="1"/>
</dbReference>
<comment type="caution">
    <text evidence="9">The sequence shown here is derived from an EMBL/GenBank/DDBJ whole genome shotgun (WGS) entry which is preliminary data.</text>
</comment>
<feature type="transmembrane region" description="Helical" evidence="7">
    <location>
        <begin position="389"/>
        <end position="413"/>
    </location>
</feature>
<evidence type="ECO:0000256" key="6">
    <source>
        <dbReference type="SAM" id="MobiDB-lite"/>
    </source>
</evidence>
<name>A0ABR1YF30_9PEZI</name>
<evidence type="ECO:0000256" key="1">
    <source>
        <dbReference type="ARBA" id="ARBA00004141"/>
    </source>
</evidence>
<evidence type="ECO:0000256" key="4">
    <source>
        <dbReference type="ARBA" id="ARBA00022989"/>
    </source>
</evidence>
<feature type="transmembrane region" description="Helical" evidence="7">
    <location>
        <begin position="98"/>
        <end position="119"/>
    </location>
</feature>
<dbReference type="Proteomes" id="UP001492380">
    <property type="component" value="Unassembled WGS sequence"/>
</dbReference>
<dbReference type="InterPro" id="IPR013057">
    <property type="entry name" value="AA_transpt_TM"/>
</dbReference>
<keyword evidence="5 7" id="KW-0472">Membrane</keyword>
<evidence type="ECO:0000256" key="5">
    <source>
        <dbReference type="ARBA" id="ARBA00023136"/>
    </source>
</evidence>